<dbReference type="Gene3D" id="1.10.287.1700">
    <property type="match status" value="1"/>
</dbReference>
<keyword evidence="6" id="KW-0145">Chemotaxis</keyword>
<evidence type="ECO:0000256" key="5">
    <source>
        <dbReference type="ARBA" id="ARBA00022475"/>
    </source>
</evidence>
<evidence type="ECO:0000313" key="12">
    <source>
        <dbReference type="Proteomes" id="UP001499882"/>
    </source>
</evidence>
<keyword evidence="4" id="KW-0813">Transport</keyword>
<evidence type="ECO:0000256" key="4">
    <source>
        <dbReference type="ARBA" id="ARBA00022448"/>
    </source>
</evidence>
<evidence type="ECO:0000313" key="11">
    <source>
        <dbReference type="EMBL" id="GAA4738639.1"/>
    </source>
</evidence>
<evidence type="ECO:0000256" key="7">
    <source>
        <dbReference type="ARBA" id="ARBA00022795"/>
    </source>
</evidence>
<evidence type="ECO:0000256" key="10">
    <source>
        <dbReference type="ARBA" id="ARBA00023225"/>
    </source>
</evidence>
<comment type="subcellular location">
    <subcellularLocation>
        <location evidence="1">Cell membrane</location>
        <topology evidence="1">Peripheral membrane protein</topology>
        <orientation evidence="1">Cytoplasmic side</orientation>
    </subcellularLocation>
</comment>
<gene>
    <name evidence="11" type="ORF">GCM10023350_23720</name>
</gene>
<comment type="similarity">
    <text evidence="2">Belongs to the FliJ family.</text>
</comment>
<evidence type="ECO:0000256" key="2">
    <source>
        <dbReference type="ARBA" id="ARBA00010004"/>
    </source>
</evidence>
<sequence>MTRKQGNLRGLLRLRSVREQDSRIGLATALQEEREAAAKLADLQQLLESLPMPAASDLAAFQGRQHTIGLVRDALADTRATLETARILTAAARERWASDRSRLAAVESLVERRAAAARAERQRRETRELDEVAEEMWRRRTLLAVAVGGAR</sequence>
<keyword evidence="10" id="KW-1006">Bacterial flagellum protein export</keyword>
<dbReference type="Proteomes" id="UP001499882">
    <property type="component" value="Unassembled WGS sequence"/>
</dbReference>
<reference evidence="12" key="1">
    <citation type="journal article" date="2019" name="Int. J. Syst. Evol. Microbiol.">
        <title>The Global Catalogue of Microorganisms (GCM) 10K type strain sequencing project: providing services to taxonomists for standard genome sequencing and annotation.</title>
        <authorList>
            <consortium name="The Broad Institute Genomics Platform"/>
            <consortium name="The Broad Institute Genome Sequencing Center for Infectious Disease"/>
            <person name="Wu L."/>
            <person name="Ma J."/>
        </authorList>
    </citation>
    <scope>NUCLEOTIDE SEQUENCE [LARGE SCALE GENOMIC DNA]</scope>
    <source>
        <strain evidence="12">JCM 18532</strain>
    </source>
</reference>
<evidence type="ECO:0000256" key="1">
    <source>
        <dbReference type="ARBA" id="ARBA00004413"/>
    </source>
</evidence>
<evidence type="ECO:0000256" key="6">
    <source>
        <dbReference type="ARBA" id="ARBA00022500"/>
    </source>
</evidence>
<dbReference type="InterPro" id="IPR012823">
    <property type="entry name" value="Flagell_FliJ"/>
</dbReference>
<accession>A0ABP8YWE6</accession>
<dbReference type="EMBL" id="BAABKN010000014">
    <property type="protein sequence ID" value="GAA4738639.1"/>
    <property type="molecule type" value="Genomic_DNA"/>
</dbReference>
<evidence type="ECO:0000256" key="3">
    <source>
        <dbReference type="ARBA" id="ARBA00020392"/>
    </source>
</evidence>
<keyword evidence="7" id="KW-1005">Bacterial flagellum biogenesis</keyword>
<comment type="caution">
    <text evidence="11">The sequence shown here is derived from an EMBL/GenBank/DDBJ whole genome shotgun (WGS) entry which is preliminary data.</text>
</comment>
<dbReference type="RefSeq" id="WP_345526983.1">
    <property type="nucleotide sequence ID" value="NZ_BAABKN010000014.1"/>
</dbReference>
<evidence type="ECO:0000256" key="9">
    <source>
        <dbReference type="ARBA" id="ARBA00023136"/>
    </source>
</evidence>
<dbReference type="Pfam" id="PF02050">
    <property type="entry name" value="FliJ"/>
    <property type="match status" value="1"/>
</dbReference>
<proteinExistence type="inferred from homology"/>
<keyword evidence="5" id="KW-1003">Cell membrane</keyword>
<protein>
    <recommendedName>
        <fullName evidence="3">Flagellar FliJ protein</fullName>
    </recommendedName>
</protein>
<evidence type="ECO:0000256" key="8">
    <source>
        <dbReference type="ARBA" id="ARBA00022927"/>
    </source>
</evidence>
<organism evidence="11 12">
    <name type="scientific">Nocardioides endophyticus</name>
    <dbReference type="NCBI Taxonomy" id="1353775"/>
    <lineage>
        <taxon>Bacteria</taxon>
        <taxon>Bacillati</taxon>
        <taxon>Actinomycetota</taxon>
        <taxon>Actinomycetes</taxon>
        <taxon>Propionibacteriales</taxon>
        <taxon>Nocardioidaceae</taxon>
        <taxon>Nocardioides</taxon>
    </lineage>
</organism>
<keyword evidence="8" id="KW-0653">Protein transport</keyword>
<dbReference type="InterPro" id="IPR053716">
    <property type="entry name" value="Flag_assembly_chemotaxis_eff"/>
</dbReference>
<keyword evidence="12" id="KW-1185">Reference proteome</keyword>
<keyword evidence="9" id="KW-0472">Membrane</keyword>
<name>A0ABP8YWE6_9ACTN</name>